<feature type="domain" description="SGNH hydrolase-type esterase" evidence="1">
    <location>
        <begin position="74"/>
        <end position="248"/>
    </location>
</feature>
<sequence length="284" mass="31429">MKPVTVAAVAAGAGCVAEVRALARLRKHVGAFADAWAHHNLDTLQELHDLGITDLDPDSPFVSENLERPFVMLAMGDSSMQGIGASSINHSVVPYLMGAIDRYLPRPGLVLNISRSGAKIPSILDTQLPTVNGYGLAGTNWQPDLTIVQIGGNDVMDPSIDANRFALFAQHLGRYLFSGSYIANIPSFSGLPQEKRAAEFSQILEDVAGRYGHHIIDLRSFSRSLPTSTYLFRYHAADLFHPNSRAYREWAALYFEQWATEEGIENAVFDPVEWRVRNTDDWTQ</sequence>
<gene>
    <name evidence="2" type="ORF">FYJ24_10055</name>
</gene>
<keyword evidence="3" id="KW-1185">Reference proteome</keyword>
<dbReference type="Gene3D" id="3.40.50.1110">
    <property type="entry name" value="SGNH hydrolase"/>
    <property type="match status" value="1"/>
</dbReference>
<comment type="caution">
    <text evidence="2">The sequence shown here is derived from an EMBL/GenBank/DDBJ whole genome shotgun (WGS) entry which is preliminary data.</text>
</comment>
<dbReference type="SUPFAM" id="SSF52266">
    <property type="entry name" value="SGNH hydrolase"/>
    <property type="match status" value="1"/>
</dbReference>
<dbReference type="Pfam" id="PF13472">
    <property type="entry name" value="Lipase_GDSL_2"/>
    <property type="match status" value="1"/>
</dbReference>
<proteinExistence type="predicted"/>
<dbReference type="InterPro" id="IPR013830">
    <property type="entry name" value="SGNH_hydro"/>
</dbReference>
<reference evidence="2 3" key="1">
    <citation type="submission" date="2019-08" db="EMBL/GenBank/DDBJ databases">
        <title>In-depth cultivation of the pig gut microbiome towards novel bacterial diversity and tailored functional studies.</title>
        <authorList>
            <person name="Wylensek D."/>
            <person name="Hitch T.C.A."/>
            <person name="Clavel T."/>
        </authorList>
    </citation>
    <scope>NUCLEOTIDE SEQUENCE [LARGE SCALE GENOMIC DNA]</scope>
    <source>
        <strain evidence="2 3">WB03_NA08</strain>
    </source>
</reference>
<evidence type="ECO:0000259" key="1">
    <source>
        <dbReference type="Pfam" id="PF13472"/>
    </source>
</evidence>
<dbReference type="InterPro" id="IPR036514">
    <property type="entry name" value="SGNH_hydro_sf"/>
</dbReference>
<evidence type="ECO:0000313" key="3">
    <source>
        <dbReference type="Proteomes" id="UP000470875"/>
    </source>
</evidence>
<dbReference type="PROSITE" id="PS51257">
    <property type="entry name" value="PROKAR_LIPOPROTEIN"/>
    <property type="match status" value="1"/>
</dbReference>
<dbReference type="RefSeq" id="WP_154546046.1">
    <property type="nucleotide sequence ID" value="NZ_VULO01000012.1"/>
</dbReference>
<dbReference type="AlphaFoldDB" id="A0A6N7WAB7"/>
<name>A0A6N7WAB7_9ACTO</name>
<organism evidence="2 3">
    <name type="scientific">Scrofimicrobium canadense</name>
    <dbReference type="NCBI Taxonomy" id="2652290"/>
    <lineage>
        <taxon>Bacteria</taxon>
        <taxon>Bacillati</taxon>
        <taxon>Actinomycetota</taxon>
        <taxon>Actinomycetes</taxon>
        <taxon>Actinomycetales</taxon>
        <taxon>Actinomycetaceae</taxon>
        <taxon>Scrofimicrobium</taxon>
    </lineage>
</organism>
<dbReference type="Proteomes" id="UP000470875">
    <property type="component" value="Unassembled WGS sequence"/>
</dbReference>
<protein>
    <recommendedName>
        <fullName evidence="1">SGNH hydrolase-type esterase domain-containing protein</fullName>
    </recommendedName>
</protein>
<evidence type="ECO:0000313" key="2">
    <source>
        <dbReference type="EMBL" id="MSS85098.1"/>
    </source>
</evidence>
<accession>A0A6N7WAB7</accession>
<dbReference type="EMBL" id="VULO01000012">
    <property type="protein sequence ID" value="MSS85098.1"/>
    <property type="molecule type" value="Genomic_DNA"/>
</dbReference>